<dbReference type="Pfam" id="PF05721">
    <property type="entry name" value="PhyH"/>
    <property type="match status" value="1"/>
</dbReference>
<dbReference type="AlphaFoldDB" id="A0A1M5QW72"/>
<dbReference type="PANTHER" id="PTHR20883:SF48">
    <property type="entry name" value="ECTOINE DIOXYGENASE"/>
    <property type="match status" value="1"/>
</dbReference>
<dbReference type="SUPFAM" id="SSF51197">
    <property type="entry name" value="Clavaminate synthase-like"/>
    <property type="match status" value="1"/>
</dbReference>
<evidence type="ECO:0000313" key="3">
    <source>
        <dbReference type="Proteomes" id="UP000184520"/>
    </source>
</evidence>
<keyword evidence="2" id="KW-0560">Oxidoreductase</keyword>
<proteinExistence type="predicted"/>
<dbReference type="Proteomes" id="UP000184520">
    <property type="component" value="Unassembled WGS sequence"/>
</dbReference>
<dbReference type="RefSeq" id="WP_073324882.1">
    <property type="nucleotide sequence ID" value="NZ_FQWD01000007.1"/>
</dbReference>
<dbReference type="GO" id="GO:0016706">
    <property type="term" value="F:2-oxoglutarate-dependent dioxygenase activity"/>
    <property type="evidence" value="ECO:0007669"/>
    <property type="project" value="UniProtKB-ARBA"/>
</dbReference>
<evidence type="ECO:0000313" key="2">
    <source>
        <dbReference type="EMBL" id="SHH17959.1"/>
    </source>
</evidence>
<dbReference type="PANTHER" id="PTHR20883">
    <property type="entry name" value="PHYTANOYL-COA DIOXYGENASE DOMAIN CONTAINING 1"/>
    <property type="match status" value="1"/>
</dbReference>
<keyword evidence="2" id="KW-0223">Dioxygenase</keyword>
<dbReference type="InterPro" id="IPR008775">
    <property type="entry name" value="Phytyl_CoA_dOase-like"/>
</dbReference>
<name>A0A1M5QW72_9ALTE</name>
<dbReference type="EMBL" id="FQWD01000007">
    <property type="protein sequence ID" value="SHH17959.1"/>
    <property type="molecule type" value="Genomic_DNA"/>
</dbReference>
<protein>
    <submittedName>
        <fullName evidence="2">Phytanoyl-CoA dioxygenase (PhyH)</fullName>
    </submittedName>
</protein>
<dbReference type="OrthoDB" id="9791262at2"/>
<sequence length="226" mass="24714">MGAEHSNALPLGYELVKGCLPPAQCHAICEELSSHHVCAGTGGIRNAEKKFTGIRDLAHCAHLLSLAAQYLNGPAQLVRAIVFNKTVDNNWLVTWHQDKTVCVSAKFDAPDWGPWSEKDHTLHVQAPLAVLNNMVTLRIHLDPADISSGCLKVIPSSHQAGLLSQKDIEQIVRQQPEVVCEAGVGDVLVMRPHLLHASSKAQNPSQRRVVHLEYSGYSLPDHVSWA</sequence>
<dbReference type="GO" id="GO:0005506">
    <property type="term" value="F:iron ion binding"/>
    <property type="evidence" value="ECO:0007669"/>
    <property type="project" value="UniProtKB-ARBA"/>
</dbReference>
<evidence type="ECO:0000256" key="1">
    <source>
        <dbReference type="ARBA" id="ARBA00001954"/>
    </source>
</evidence>
<dbReference type="STRING" id="634436.SAMN05216361_3929"/>
<reference evidence="3" key="1">
    <citation type="submission" date="2016-11" db="EMBL/GenBank/DDBJ databases">
        <authorList>
            <person name="Varghese N."/>
            <person name="Submissions S."/>
        </authorList>
    </citation>
    <scope>NUCLEOTIDE SEQUENCE [LARGE SCALE GENOMIC DNA]</scope>
    <source>
        <strain evidence="3">CGMCC 1.8995</strain>
    </source>
</reference>
<keyword evidence="3" id="KW-1185">Reference proteome</keyword>
<dbReference type="Gene3D" id="2.60.120.620">
    <property type="entry name" value="q2cbj1_9rhob like domain"/>
    <property type="match status" value="1"/>
</dbReference>
<accession>A0A1M5QW72</accession>
<organism evidence="2 3">
    <name type="scientific">Marisediminitalea aggregata</name>
    <dbReference type="NCBI Taxonomy" id="634436"/>
    <lineage>
        <taxon>Bacteria</taxon>
        <taxon>Pseudomonadati</taxon>
        <taxon>Pseudomonadota</taxon>
        <taxon>Gammaproteobacteria</taxon>
        <taxon>Alteromonadales</taxon>
        <taxon>Alteromonadaceae</taxon>
        <taxon>Marisediminitalea</taxon>
    </lineage>
</organism>
<gene>
    <name evidence="2" type="ORF">SAMN05216361_3929</name>
</gene>
<comment type="cofactor">
    <cofactor evidence="1">
        <name>Fe(2+)</name>
        <dbReference type="ChEBI" id="CHEBI:29033"/>
    </cofactor>
</comment>